<dbReference type="EMBL" id="FPBZ01000001">
    <property type="protein sequence ID" value="SFU32451.1"/>
    <property type="molecule type" value="Genomic_DNA"/>
</dbReference>
<proteinExistence type="predicted"/>
<protein>
    <submittedName>
        <fullName evidence="1">Uncharacterized protein</fullName>
    </submittedName>
</protein>
<name>A0A1I7F8D2_9PROT</name>
<dbReference type="Proteomes" id="UP000182649">
    <property type="component" value="Unassembled WGS sequence"/>
</dbReference>
<reference evidence="1 2" key="1">
    <citation type="submission" date="2016-10" db="EMBL/GenBank/DDBJ databases">
        <authorList>
            <person name="de Groot N.N."/>
        </authorList>
    </citation>
    <scope>NUCLEOTIDE SEQUENCE [LARGE SCALE GENOMIC DNA]</scope>
    <source>
        <strain evidence="1 2">Nl14</strain>
    </source>
</reference>
<sequence length="83" mass="9730">MSKLLKLKKWLTISDAVRYLEIVLGEEISEADVLRFALDGHLTLSVDLVNHAKVKYGKIHSWEETEWELFRPRPCLPACRYIF</sequence>
<organism evidence="1 2">
    <name type="scientific">Nitrosospira multiformis</name>
    <dbReference type="NCBI Taxonomy" id="1231"/>
    <lineage>
        <taxon>Bacteria</taxon>
        <taxon>Pseudomonadati</taxon>
        <taxon>Pseudomonadota</taxon>
        <taxon>Betaproteobacteria</taxon>
        <taxon>Nitrosomonadales</taxon>
        <taxon>Nitrosomonadaceae</taxon>
        <taxon>Nitrosospira</taxon>
    </lineage>
</organism>
<evidence type="ECO:0000313" key="1">
    <source>
        <dbReference type="EMBL" id="SFU32451.1"/>
    </source>
</evidence>
<accession>A0A1I7F8D2</accession>
<gene>
    <name evidence="1" type="ORF">SAMN05216417_101233</name>
</gene>
<evidence type="ECO:0000313" key="2">
    <source>
        <dbReference type="Proteomes" id="UP000182649"/>
    </source>
</evidence>
<dbReference type="AlphaFoldDB" id="A0A1I7F8D2"/>